<feature type="region of interest" description="Disordered" evidence="1">
    <location>
        <begin position="38"/>
        <end position="60"/>
    </location>
</feature>
<name>A0A3M7FKY2_HORWE</name>
<evidence type="ECO:0000256" key="1">
    <source>
        <dbReference type="SAM" id="MobiDB-lite"/>
    </source>
</evidence>
<dbReference type="Proteomes" id="UP000268823">
    <property type="component" value="Unassembled WGS sequence"/>
</dbReference>
<organism evidence="2 3">
    <name type="scientific">Hortaea werneckii</name>
    <name type="common">Black yeast</name>
    <name type="synonym">Cladosporium werneckii</name>
    <dbReference type="NCBI Taxonomy" id="91943"/>
    <lineage>
        <taxon>Eukaryota</taxon>
        <taxon>Fungi</taxon>
        <taxon>Dikarya</taxon>
        <taxon>Ascomycota</taxon>
        <taxon>Pezizomycotina</taxon>
        <taxon>Dothideomycetes</taxon>
        <taxon>Dothideomycetidae</taxon>
        <taxon>Mycosphaerellales</taxon>
        <taxon>Teratosphaeriaceae</taxon>
        <taxon>Hortaea</taxon>
    </lineage>
</organism>
<proteinExistence type="predicted"/>
<gene>
    <name evidence="2" type="ORF">D0861_04139</name>
</gene>
<accession>A0A3M7FKY2</accession>
<reference evidence="2 3" key="1">
    <citation type="journal article" date="2018" name="BMC Genomics">
        <title>Genomic evidence for intraspecific hybridization in a clonal and extremely halotolerant yeast.</title>
        <authorList>
            <person name="Gostincar C."/>
            <person name="Stajich J.E."/>
            <person name="Zupancic J."/>
            <person name="Zalar P."/>
            <person name="Gunde-Cimerman N."/>
        </authorList>
    </citation>
    <scope>NUCLEOTIDE SEQUENCE [LARGE SCALE GENOMIC DNA]</scope>
    <source>
        <strain evidence="2 3">EXF-2788</strain>
    </source>
</reference>
<evidence type="ECO:0000313" key="2">
    <source>
        <dbReference type="EMBL" id="RMY89580.1"/>
    </source>
</evidence>
<comment type="caution">
    <text evidence="2">The sequence shown here is derived from an EMBL/GenBank/DDBJ whole genome shotgun (WGS) entry which is preliminary data.</text>
</comment>
<dbReference type="EMBL" id="QWIR01000062">
    <property type="protein sequence ID" value="RMY89580.1"/>
    <property type="molecule type" value="Genomic_DNA"/>
</dbReference>
<dbReference type="AlphaFoldDB" id="A0A3M7FKY2"/>
<sequence>MSLSPQGSRSPPSLRSRRMIVMETVTVLPNSTFGAVNSTSHNGSANALPSGNMTTTGRNDTDLASTLNDSALYTVVVGPPLRQPLGVAT</sequence>
<protein>
    <submittedName>
        <fullName evidence="2">Uncharacterized protein</fullName>
    </submittedName>
</protein>
<evidence type="ECO:0000313" key="3">
    <source>
        <dbReference type="Proteomes" id="UP000268823"/>
    </source>
</evidence>